<reference evidence="18 19" key="1">
    <citation type="submission" date="2023-12" db="EMBL/GenBank/DDBJ databases">
        <title>A high-quality genome assembly for Dillenia turbinata (Dilleniales).</title>
        <authorList>
            <person name="Chanderbali A."/>
        </authorList>
    </citation>
    <scope>NUCLEOTIDE SEQUENCE [LARGE SCALE GENOMIC DNA]</scope>
    <source>
        <strain evidence="18">LSX21</strain>
        <tissue evidence="18">Leaf</tissue>
    </source>
</reference>
<dbReference type="EMBL" id="JBAMMX010000020">
    <property type="protein sequence ID" value="KAK6920707.1"/>
    <property type="molecule type" value="Genomic_DNA"/>
</dbReference>
<dbReference type="PANTHER" id="PTHR37079:SF4">
    <property type="entry name" value="SERINE_THREONINE-PROTEIN KINASE ATM"/>
    <property type="match status" value="1"/>
</dbReference>
<keyword evidence="3" id="KW-0723">Serine/threonine-protein kinase</keyword>
<evidence type="ECO:0000256" key="9">
    <source>
        <dbReference type="ARBA" id="ARBA00023242"/>
    </source>
</evidence>
<dbReference type="GO" id="GO:0005524">
    <property type="term" value="F:ATP binding"/>
    <property type="evidence" value="ECO:0007669"/>
    <property type="project" value="UniProtKB-KW"/>
</dbReference>
<dbReference type="Pfam" id="PF02259">
    <property type="entry name" value="FAT"/>
    <property type="match status" value="1"/>
</dbReference>
<evidence type="ECO:0000256" key="10">
    <source>
        <dbReference type="ARBA" id="ARBA00023306"/>
    </source>
</evidence>
<evidence type="ECO:0000259" key="16">
    <source>
        <dbReference type="PROSITE" id="PS51189"/>
    </source>
</evidence>
<comment type="catalytic activity">
    <reaction evidence="11">
        <text>L-threonyl-[protein] + ATP = O-phospho-L-threonyl-[protein] + ADP + H(+)</text>
        <dbReference type="Rhea" id="RHEA:46608"/>
        <dbReference type="Rhea" id="RHEA-COMP:11060"/>
        <dbReference type="Rhea" id="RHEA-COMP:11605"/>
        <dbReference type="ChEBI" id="CHEBI:15378"/>
        <dbReference type="ChEBI" id="CHEBI:30013"/>
        <dbReference type="ChEBI" id="CHEBI:30616"/>
        <dbReference type="ChEBI" id="CHEBI:61977"/>
        <dbReference type="ChEBI" id="CHEBI:456216"/>
        <dbReference type="EC" id="2.7.11.1"/>
    </reaction>
</comment>
<dbReference type="PROSITE" id="PS00916">
    <property type="entry name" value="PI3_4_KINASE_2"/>
    <property type="match status" value="1"/>
</dbReference>
<dbReference type="InterPro" id="IPR000403">
    <property type="entry name" value="PI3/4_kinase_cat_dom"/>
</dbReference>
<dbReference type="Pfam" id="PF00454">
    <property type="entry name" value="PI3_PI4_kinase"/>
    <property type="match status" value="2"/>
</dbReference>
<dbReference type="Gene3D" id="3.30.1010.10">
    <property type="entry name" value="Phosphatidylinositol 3-kinase Catalytic Subunit, Chain A, domain 4"/>
    <property type="match status" value="1"/>
</dbReference>
<evidence type="ECO:0000256" key="3">
    <source>
        <dbReference type="ARBA" id="ARBA00022527"/>
    </source>
</evidence>
<dbReference type="InterPro" id="IPR011009">
    <property type="entry name" value="Kinase-like_dom_sf"/>
</dbReference>
<keyword evidence="6" id="KW-0227">DNA damage</keyword>
<keyword evidence="8" id="KW-0067">ATP-binding</keyword>
<accession>A0AAN8V168</accession>
<evidence type="ECO:0000313" key="18">
    <source>
        <dbReference type="EMBL" id="KAK6920707.1"/>
    </source>
</evidence>
<evidence type="ECO:0000256" key="12">
    <source>
        <dbReference type="ARBA" id="ARBA00048679"/>
    </source>
</evidence>
<dbReference type="InterPro" id="IPR018936">
    <property type="entry name" value="PI3/4_kinase_CS"/>
</dbReference>
<comment type="catalytic activity">
    <reaction evidence="12">
        <text>L-seryl-[protein] + ATP = O-phospho-L-seryl-[protein] + ADP + H(+)</text>
        <dbReference type="Rhea" id="RHEA:17989"/>
        <dbReference type="Rhea" id="RHEA-COMP:9863"/>
        <dbReference type="Rhea" id="RHEA-COMP:11604"/>
        <dbReference type="ChEBI" id="CHEBI:15378"/>
        <dbReference type="ChEBI" id="CHEBI:29999"/>
        <dbReference type="ChEBI" id="CHEBI:30616"/>
        <dbReference type="ChEBI" id="CHEBI:83421"/>
        <dbReference type="ChEBI" id="CHEBI:456216"/>
        <dbReference type="EC" id="2.7.11.1"/>
    </reaction>
</comment>
<gene>
    <name evidence="18" type="ORF">RJ641_014385</name>
</gene>
<dbReference type="Gene3D" id="1.10.1070.11">
    <property type="entry name" value="Phosphatidylinositol 3-/4-kinase, catalytic domain"/>
    <property type="match status" value="1"/>
</dbReference>
<dbReference type="FunFam" id="3.30.1010.10:FF:000023">
    <property type="entry name" value="Serine/threonine-protein kinase ATM"/>
    <property type="match status" value="1"/>
</dbReference>
<evidence type="ECO:0000259" key="17">
    <source>
        <dbReference type="PROSITE" id="PS51190"/>
    </source>
</evidence>
<dbReference type="SUPFAM" id="SSF56112">
    <property type="entry name" value="Protein kinase-like (PK-like)"/>
    <property type="match status" value="1"/>
</dbReference>
<keyword evidence="4" id="KW-0808">Transferase</keyword>
<feature type="compositionally biased region" description="Low complexity" evidence="14">
    <location>
        <begin position="1349"/>
        <end position="1359"/>
    </location>
</feature>
<evidence type="ECO:0000256" key="11">
    <source>
        <dbReference type="ARBA" id="ARBA00047899"/>
    </source>
</evidence>
<dbReference type="SMART" id="SM00146">
    <property type="entry name" value="PI3Kc"/>
    <property type="match status" value="1"/>
</dbReference>
<evidence type="ECO:0000256" key="13">
    <source>
        <dbReference type="ARBA" id="ARBA00073111"/>
    </source>
</evidence>
<evidence type="ECO:0000256" key="7">
    <source>
        <dbReference type="ARBA" id="ARBA00022777"/>
    </source>
</evidence>
<dbReference type="InterPro" id="IPR014009">
    <property type="entry name" value="PIK_FAT"/>
</dbReference>
<evidence type="ECO:0000259" key="15">
    <source>
        <dbReference type="PROSITE" id="PS50290"/>
    </source>
</evidence>
<dbReference type="SMART" id="SM01343">
    <property type="entry name" value="FATC"/>
    <property type="match status" value="1"/>
</dbReference>
<keyword evidence="9" id="KW-0539">Nucleus</keyword>
<dbReference type="InterPro" id="IPR038980">
    <property type="entry name" value="ATM_plant"/>
</dbReference>
<feature type="domain" description="FATC" evidence="17">
    <location>
        <begin position="2427"/>
        <end position="2459"/>
    </location>
</feature>
<dbReference type="FunFam" id="1.10.1070.11:FF:000015">
    <property type="entry name" value="Serine/threonine-protein kinase ATM"/>
    <property type="match status" value="1"/>
</dbReference>
<evidence type="ECO:0000256" key="2">
    <source>
        <dbReference type="ARBA" id="ARBA00012513"/>
    </source>
</evidence>
<dbReference type="PROSITE" id="PS50290">
    <property type="entry name" value="PI3_4_KINASE_3"/>
    <property type="match status" value="1"/>
</dbReference>
<dbReference type="GO" id="GO:0006281">
    <property type="term" value="P:DNA repair"/>
    <property type="evidence" value="ECO:0007669"/>
    <property type="project" value="InterPro"/>
</dbReference>
<protein>
    <recommendedName>
        <fullName evidence="13">Serine/threonine-protein kinase ATM</fullName>
        <ecNumber evidence="2">2.7.11.1</ecNumber>
    </recommendedName>
</protein>
<dbReference type="Pfam" id="PF25360">
    <property type="entry name" value="TPR_ATM"/>
    <property type="match status" value="1"/>
</dbReference>
<keyword evidence="5" id="KW-0547">Nucleotide-binding</keyword>
<dbReference type="InterPro" id="IPR003152">
    <property type="entry name" value="FATC_dom"/>
</dbReference>
<evidence type="ECO:0000256" key="6">
    <source>
        <dbReference type="ARBA" id="ARBA00022763"/>
    </source>
</evidence>
<dbReference type="PROSITE" id="PS51190">
    <property type="entry name" value="FATC"/>
    <property type="match status" value="1"/>
</dbReference>
<dbReference type="PROSITE" id="PS00915">
    <property type="entry name" value="PI3_4_KINASE_1"/>
    <property type="match status" value="1"/>
</dbReference>
<feature type="region of interest" description="Disordered" evidence="14">
    <location>
        <begin position="1338"/>
        <end position="1359"/>
    </location>
</feature>
<dbReference type="InterPro" id="IPR057445">
    <property type="entry name" value="ATM_TPR"/>
</dbReference>
<evidence type="ECO:0000256" key="4">
    <source>
        <dbReference type="ARBA" id="ARBA00022679"/>
    </source>
</evidence>
<dbReference type="Proteomes" id="UP001370490">
    <property type="component" value="Unassembled WGS sequence"/>
</dbReference>
<comment type="subcellular location">
    <subcellularLocation>
        <location evidence="1">Nucleus</location>
    </subcellularLocation>
</comment>
<organism evidence="18 19">
    <name type="scientific">Dillenia turbinata</name>
    <dbReference type="NCBI Taxonomy" id="194707"/>
    <lineage>
        <taxon>Eukaryota</taxon>
        <taxon>Viridiplantae</taxon>
        <taxon>Streptophyta</taxon>
        <taxon>Embryophyta</taxon>
        <taxon>Tracheophyta</taxon>
        <taxon>Spermatophyta</taxon>
        <taxon>Magnoliopsida</taxon>
        <taxon>eudicotyledons</taxon>
        <taxon>Gunneridae</taxon>
        <taxon>Pentapetalae</taxon>
        <taxon>Dilleniales</taxon>
        <taxon>Dilleniaceae</taxon>
        <taxon>Dillenia</taxon>
    </lineage>
</organism>
<dbReference type="EC" id="2.7.11.1" evidence="2"/>
<evidence type="ECO:0000313" key="19">
    <source>
        <dbReference type="Proteomes" id="UP001370490"/>
    </source>
</evidence>
<dbReference type="Pfam" id="PF02260">
    <property type="entry name" value="FATC"/>
    <property type="match status" value="1"/>
</dbReference>
<dbReference type="PANTHER" id="PTHR37079">
    <property type="entry name" value="SERINE/THREONINE-PROTEIN KINASE ATM"/>
    <property type="match status" value="1"/>
</dbReference>
<keyword evidence="19" id="KW-1185">Reference proteome</keyword>
<keyword evidence="10" id="KW-0131">Cell cycle</keyword>
<dbReference type="PROSITE" id="PS51189">
    <property type="entry name" value="FAT"/>
    <property type="match status" value="1"/>
</dbReference>
<evidence type="ECO:0000256" key="14">
    <source>
        <dbReference type="SAM" id="MobiDB-lite"/>
    </source>
</evidence>
<dbReference type="CDD" id="cd05171">
    <property type="entry name" value="PIKKc_ATM"/>
    <property type="match status" value="1"/>
</dbReference>
<dbReference type="GO" id="GO:0005634">
    <property type="term" value="C:nucleus"/>
    <property type="evidence" value="ECO:0007669"/>
    <property type="project" value="UniProtKB-SubCell"/>
</dbReference>
<feature type="domain" description="FAT" evidence="16">
    <location>
        <begin position="1391"/>
        <end position="2038"/>
    </location>
</feature>
<comment type="caution">
    <text evidence="18">The sequence shown here is derived from an EMBL/GenBank/DDBJ whole genome shotgun (WGS) entry which is preliminary data.</text>
</comment>
<evidence type="ECO:0000256" key="8">
    <source>
        <dbReference type="ARBA" id="ARBA00022840"/>
    </source>
</evidence>
<evidence type="ECO:0000256" key="1">
    <source>
        <dbReference type="ARBA" id="ARBA00004123"/>
    </source>
</evidence>
<keyword evidence="7" id="KW-0418">Kinase</keyword>
<sequence length="2459" mass="279185">METVVSHLHVFLDNESISGLSLQILSYEVHPFEKIEKGDLGDVSRLRQNMLRAVMSLFNWQESLLLNEQLVVLLPAAIYTLCTGSSPIICSDGLLTLQFFSDASELQEDWAKLDKIEPGGPLEIFECSVELLSEINQKVSSVEDPQSQCHLGIRLPRRLRDTLLHEMESSILRAIVDTKVEKMLLSDMLYICALLSNILYYFLEMRPGDVLSFLTKMSQCLLEFLRQVVSVIEEKHADFQIQDAFCSGSLIDEGCSLLVPLRLLLSSPLFMNCTDQNGTDFVPYSAIIQSVENLLRAFAKLYEECSQYTERLQSETIMSDLSSNSPVPNSYQCTGSKSMFVDMELDVNQDIKDADLLSVNGNLADGTLFPVLKWKLDMVSLISNFFSVLPVVTWEILFDLMEKEKVPKVSERILCNLCQQFNKSSPAKLADLVNIMNKKIEVQVNLMLPCFNILEAICALVVLLLSWETSRKQRDDSLPLGARASEEDLLNLGELLNRVAEVRLLDWFGRVKLVHCICNFILVSPEVGQFMLNALLDGQILTKQKVSEISRAREDEQILNHNFGVKLIGCSKEKLVTVKEVQSAGTQPRPRMETIVITLAHLAYHSETIELELFGTRELIHAVLDNLSKRLEYATRTKYLEELLGPILFSWVACGVNLTALIEDTSDASCGPVYVPKALTLCGLTIKAGRKFLQFCRLSFSDKGRFDLVDDKKIWHRLETSAAIVPGASGCHEWQILARDLFLPDSEPSNFVQYCCHWLLPALILQTDMPNMNMLSKFAQEPLPLLVRNHFDAIFSMCMVLHCSKMSESEKGALVLQSSILQIAEMSEDERDLFIKKHMVSIVSHILSLASCSPDPALPYFSADAVVRAIQTVVDGFMEMEDYQTKVGVTDKINIFRPDRVFMLLVETHYKVTAAAHPRHKCHWLAGIEVLVNILGHRAAVSSTSNYLFNMVGQFVSYPVLQEQCCRSGPSTESTIVLGEQLQELEPFPELEIFSGIRKFHQELNLEYSSGEHLVKFVKRSCYLPPRLLHWSLQLLQNKLFSGEIIPLETNAEDNKKEDEHWHCQSDIVQAVWMLVRMCGSDDAIGFRALVADVISRVGIGDPHCVVLRLPGDGAELLVNQSNCDGSKIKSHMDSGISEELLLSLINLLKKYLMDDSVHTIDMTSQALRGVLSTERGQRALQSFSSYERSLIEIHSKGVNLDLVEKILFNLGRKFSAKEISLEKSSIWETNGKTYEMWVCQLVSSLIGYSNDVILRLCQDMVLLKDEVAELLLSSVIVNLAGRKDLTVDLRNLISLLVQGHLFNDSNKLIKSVRVLLDALNELRICYMMDRTSTPISSKREASKCGKPSSYGSRSRSSSARTKDSAAMIGVAVSPTSLWDKVYWLPIDYLVVAKSALMCGSYFTSVMYVEYWCEEHFRGLTLGKPDFSHLEMLPNHIDILISAVKQINEPDSLYGIIQSHKLTSQVITLEHEGNWSKALECYDLQIRSDAMVQTEGPGNSLSKLSQPTARNMLSASGDRTRQRMPFKGLIRSLQRIGCTHLLDTYCHGLTSKEGQFQHDSEFTELQYEAAWRAGNWDFSLLYLGSDFLTQIQHLESGHFNENLHSCLRALQEGDVYEFYTRLNDSKQELVLSLCHANKESTESVHSAIIKLQIFHHLGMAWDLRWPTYELQKVNPVKQKIYSEPVIPTMDQLLWMNMDWSHIVKQTQLHMNLLEPFIAFRGVLLRILGCKDCTIQHLLQSASTLRKGAMFSQAAAALHELKFLSAVTGEQYTASYWLGRLEEAKLLRTQGQNEMAINLAKYISENYKLNDNISDIYRLIGKWLAETRCGNSRTILDSYLKHAVLLAEDQKTTNKMSIDRQSQPHFHLAHYADALFRSYEERLNSNEWQAAMQLRKHKEEKSEYSLKILELKRQLALDVEEDKKFQNDRDNFLSLALEGYKRCLVIGEKYDVRVVFRLISLWFNLSSRPNVIDSMLGTINEVQSYKFIPLVYQIASRMGGSKDNQGPHSFQFALVSLVKKMAIDHPYHTIFQLLALANGDRIKDKQRSRNSFVVDMDKKLAAEKLLHELLKYHGAIIRQMKQMVEIYIKLAELETRREDTNKKIALPRDIRCLRQLELVPVVTSNFPVDRSCRYHEGSFPHFKGLADSVMVMNGINAPKVVECMGSDGHLYRQLAKSGNDDLRQDAVMEQFFGLVNTFLQNHRDTWKRRLGIRTYKVVPFTPSAGILEWVTGTVPLGEYLIGRPVMHFFFLERFLQPADWFEKRLAYTRSVAASSMVGYIVGLGDRHSMNILMDQATAEVVHIDLGVAFEQGLMLKTPERIPFRLTRDIIDGMGVTGVEGVFRKCCEETLSVMRTNKEALLTIVEVFIHDPLYKWALSPLKALQRQKEMDDESETSLEGSQDEFEGNKDATRALLRVKQKLDGYEGGEMRSVHGQVQQLIQDAIDPERLCQLYPGWGAWL</sequence>
<dbReference type="InterPro" id="IPR003151">
    <property type="entry name" value="PIK-rel_kinase_FAT"/>
</dbReference>
<evidence type="ECO:0000256" key="5">
    <source>
        <dbReference type="ARBA" id="ARBA00022741"/>
    </source>
</evidence>
<feature type="domain" description="PI3K/PI4K catalytic" evidence="15">
    <location>
        <begin position="2144"/>
        <end position="2414"/>
    </location>
</feature>
<dbReference type="InterPro" id="IPR036940">
    <property type="entry name" value="PI3/4_kinase_cat_sf"/>
</dbReference>
<dbReference type="GO" id="GO:0004674">
    <property type="term" value="F:protein serine/threonine kinase activity"/>
    <property type="evidence" value="ECO:0007669"/>
    <property type="project" value="UniProtKB-KW"/>
</dbReference>
<proteinExistence type="predicted"/>
<dbReference type="InterPro" id="IPR044107">
    <property type="entry name" value="PIKKc_ATM"/>
</dbReference>
<name>A0AAN8V168_9MAGN</name>